<evidence type="ECO:0000313" key="3">
    <source>
        <dbReference type="EMBL" id="ARZ71636.1"/>
    </source>
</evidence>
<accession>A0A1Z2LBG7</accession>
<organism evidence="3 4">
    <name type="scientific">Streptomyces albireticuli</name>
    <dbReference type="NCBI Taxonomy" id="1940"/>
    <lineage>
        <taxon>Bacteria</taxon>
        <taxon>Bacillati</taxon>
        <taxon>Actinomycetota</taxon>
        <taxon>Actinomycetes</taxon>
        <taxon>Kitasatosporales</taxon>
        <taxon>Streptomycetaceae</taxon>
        <taxon>Streptomyces</taxon>
    </lineage>
</organism>
<protein>
    <submittedName>
        <fullName evidence="3">Thioesterase</fullName>
    </submittedName>
</protein>
<dbReference type="AlphaFoldDB" id="A0A1Z2LBG7"/>
<evidence type="ECO:0000256" key="1">
    <source>
        <dbReference type="SAM" id="MobiDB-lite"/>
    </source>
</evidence>
<dbReference type="KEGG" id="salj:SMD11_6060"/>
<feature type="compositionally biased region" description="Pro residues" evidence="1">
    <location>
        <begin position="318"/>
        <end position="328"/>
    </location>
</feature>
<dbReference type="InterPro" id="IPR029058">
    <property type="entry name" value="AB_hydrolase_fold"/>
</dbReference>
<feature type="domain" description="AB hydrolase-1" evidence="2">
    <location>
        <begin position="40"/>
        <end position="265"/>
    </location>
</feature>
<sequence length="334" mass="35834">MTQLIQSTVPDVRDIVLDAAGTSLSGLLIEPRHTPPRALVVAVHGGGMRAGYFHGQTHPTQSLMTLGARLGFTVLAVDRPGYGLSAARFPEGQTLAEQSHILHAALDGFAAAHDTGAGTFLMAHSYGGKLALHAAADDRGAGLIGLDISGISHRYAVDVRQFQDFHGLKTWPLHWGKLGLYPPGTFRHAKPLVTPMPPREAGEARRWAEEFPRLAARVRVPVRFTFAEHEGWWHHDDETLASMRRLLSAAPRAVFDRQPNAGHNISLGWAARSYHLRALAFVEECLMEREVPVPAGRVTALAAARAASRAGTGEGPAAPLPPVVPGPRRPAGAA</sequence>
<dbReference type="EMBL" id="CP021744">
    <property type="protein sequence ID" value="ARZ71636.1"/>
    <property type="molecule type" value="Genomic_DNA"/>
</dbReference>
<name>A0A1Z2LBG7_9ACTN</name>
<dbReference type="SUPFAM" id="SSF53474">
    <property type="entry name" value="alpha/beta-Hydrolases"/>
    <property type="match status" value="1"/>
</dbReference>
<dbReference type="GO" id="GO:0003824">
    <property type="term" value="F:catalytic activity"/>
    <property type="evidence" value="ECO:0007669"/>
    <property type="project" value="UniProtKB-ARBA"/>
</dbReference>
<dbReference type="Proteomes" id="UP000195755">
    <property type="component" value="Chromosome"/>
</dbReference>
<proteinExistence type="predicted"/>
<dbReference type="Pfam" id="PF12697">
    <property type="entry name" value="Abhydrolase_6"/>
    <property type="match status" value="1"/>
</dbReference>
<dbReference type="Gene3D" id="3.40.50.1820">
    <property type="entry name" value="alpha/beta hydrolase"/>
    <property type="match status" value="1"/>
</dbReference>
<evidence type="ECO:0000313" key="4">
    <source>
        <dbReference type="Proteomes" id="UP000195755"/>
    </source>
</evidence>
<feature type="region of interest" description="Disordered" evidence="1">
    <location>
        <begin position="309"/>
        <end position="334"/>
    </location>
</feature>
<dbReference type="RefSeq" id="WP_199843979.1">
    <property type="nucleotide sequence ID" value="NZ_CP021744.1"/>
</dbReference>
<reference evidence="3 4" key="1">
    <citation type="submission" date="2017-06" db="EMBL/GenBank/DDBJ databases">
        <title>Streptomyces albireticuli Genome sequencing and assembly.</title>
        <authorList>
            <person name="Wang Y."/>
            <person name="Du B."/>
            <person name="Ding Y."/>
            <person name="Liu H."/>
            <person name="Hou Q."/>
            <person name="Liu K."/>
            <person name="Yao L."/>
            <person name="Wang C."/>
        </authorList>
    </citation>
    <scope>NUCLEOTIDE SEQUENCE [LARGE SCALE GENOMIC DNA]</scope>
    <source>
        <strain evidence="3 4">MDJK11</strain>
    </source>
</reference>
<evidence type="ECO:0000259" key="2">
    <source>
        <dbReference type="Pfam" id="PF12697"/>
    </source>
</evidence>
<gene>
    <name evidence="3" type="ORF">SMD11_6060</name>
</gene>
<dbReference type="InterPro" id="IPR000073">
    <property type="entry name" value="AB_hydrolase_1"/>
</dbReference>